<protein>
    <submittedName>
        <fullName evidence="2">Uncharacterized protein</fullName>
    </submittedName>
</protein>
<name>A0A5B0LTY1_PUCGR</name>
<proteinExistence type="predicted"/>
<reference evidence="2 3" key="1">
    <citation type="submission" date="2019-05" db="EMBL/GenBank/DDBJ databases">
        <title>Emergence of the Ug99 lineage of the wheat stem rust pathogen through somatic hybridization.</title>
        <authorList>
            <person name="Li F."/>
            <person name="Upadhyaya N.M."/>
            <person name="Sperschneider J."/>
            <person name="Matny O."/>
            <person name="Nguyen-Phuc H."/>
            <person name="Mago R."/>
            <person name="Raley C."/>
            <person name="Miller M.E."/>
            <person name="Silverstein K.A.T."/>
            <person name="Henningsen E."/>
            <person name="Hirsch C.D."/>
            <person name="Visser B."/>
            <person name="Pretorius Z.A."/>
            <person name="Steffenson B.J."/>
            <person name="Schwessinger B."/>
            <person name="Dodds P.N."/>
            <person name="Figueroa M."/>
        </authorList>
    </citation>
    <scope>NUCLEOTIDE SEQUENCE [LARGE SCALE GENOMIC DNA]</scope>
    <source>
        <strain evidence="2 3">Ug99</strain>
    </source>
</reference>
<feature type="compositionally biased region" description="Low complexity" evidence="1">
    <location>
        <begin position="66"/>
        <end position="92"/>
    </location>
</feature>
<sequence>MADLRMEERREEHEGSSVLNHLESSQVYICGPCAMASSVIAQRLINNKIPSNKTPQQQHCPTNKTSSVSSRIPIKTSSSSSRIPIKTSSASSRIPIKTTSSSFLNPDPKP</sequence>
<evidence type="ECO:0000313" key="3">
    <source>
        <dbReference type="Proteomes" id="UP000325313"/>
    </source>
</evidence>
<gene>
    <name evidence="2" type="ORF">PGTUg99_032207</name>
</gene>
<feature type="region of interest" description="Disordered" evidence="1">
    <location>
        <begin position="49"/>
        <end position="110"/>
    </location>
</feature>
<evidence type="ECO:0000313" key="2">
    <source>
        <dbReference type="EMBL" id="KAA1067303.1"/>
    </source>
</evidence>
<organism evidence="2 3">
    <name type="scientific">Puccinia graminis f. sp. tritici</name>
    <dbReference type="NCBI Taxonomy" id="56615"/>
    <lineage>
        <taxon>Eukaryota</taxon>
        <taxon>Fungi</taxon>
        <taxon>Dikarya</taxon>
        <taxon>Basidiomycota</taxon>
        <taxon>Pucciniomycotina</taxon>
        <taxon>Pucciniomycetes</taxon>
        <taxon>Pucciniales</taxon>
        <taxon>Pucciniaceae</taxon>
        <taxon>Puccinia</taxon>
    </lineage>
</organism>
<accession>A0A5B0LTY1</accession>
<feature type="compositionally biased region" description="Polar residues" evidence="1">
    <location>
        <begin position="49"/>
        <end position="65"/>
    </location>
</feature>
<comment type="caution">
    <text evidence="2">The sequence shown here is derived from an EMBL/GenBank/DDBJ whole genome shotgun (WGS) entry which is preliminary data.</text>
</comment>
<dbReference type="EMBL" id="VDEP01000507">
    <property type="protein sequence ID" value="KAA1067303.1"/>
    <property type="molecule type" value="Genomic_DNA"/>
</dbReference>
<dbReference type="AlphaFoldDB" id="A0A5B0LTY1"/>
<dbReference type="Proteomes" id="UP000325313">
    <property type="component" value="Unassembled WGS sequence"/>
</dbReference>
<evidence type="ECO:0000256" key="1">
    <source>
        <dbReference type="SAM" id="MobiDB-lite"/>
    </source>
</evidence>